<dbReference type="Gene3D" id="1.20.1250.20">
    <property type="entry name" value="MFS general substrate transporter like domains"/>
    <property type="match status" value="2"/>
</dbReference>
<evidence type="ECO:0000256" key="1">
    <source>
        <dbReference type="SAM" id="Phobius"/>
    </source>
</evidence>
<comment type="caution">
    <text evidence="2">The sequence shown here is derived from an EMBL/GenBank/DDBJ whole genome shotgun (WGS) entry which is preliminary data.</text>
</comment>
<dbReference type="PANTHER" id="PTHR23537:SF1">
    <property type="entry name" value="SUGAR TRANSPORTER"/>
    <property type="match status" value="1"/>
</dbReference>
<evidence type="ECO:0000313" key="2">
    <source>
        <dbReference type="EMBL" id="RFA31527.1"/>
    </source>
</evidence>
<dbReference type="SUPFAM" id="SSF103473">
    <property type="entry name" value="MFS general substrate transporter"/>
    <property type="match status" value="1"/>
</dbReference>
<feature type="transmembrane region" description="Helical" evidence="1">
    <location>
        <begin position="306"/>
        <end position="328"/>
    </location>
</feature>
<sequence>MTDQAPSSRQIIITLLACAAALLVVHTLGRFIFAPLLPYFINDGMLTAQQGAQLAALNYAGYMIGALLALRWHRPEQLRRVLPAALVLNALITLAQVFTFDPSWLQFWRLASGVTNGIVFVQAPALVLEWLARHGRIRLSGLTYFGVSVGLLVSSGLVEWPSEWLSGPERWWPAALIALPLALWSGLRLWRLDTPTSVPQPDSGHTKPSGRLFDRASVPLFLAYAGAGLGYILPMTFLPVVAVEVLGGGEPLIGHIWLWVAVATLPSIWLWNYLGGLWGDRTALLVNYALQTVGVASPLLWPSAFGLILCAGLVGGTFIGTVMLTQRLGRALHPHQGPRLSAALIALYSFTQLMGPWLAEQWLVLAGNLSGSFWFGVGALIWALAWSLRVPEPHSVSRCYSAAGQKP</sequence>
<feature type="transmembrane region" description="Helical" evidence="1">
    <location>
        <begin position="139"/>
        <end position="158"/>
    </location>
</feature>
<keyword evidence="1" id="KW-0812">Transmembrane</keyword>
<feature type="transmembrane region" description="Helical" evidence="1">
    <location>
        <begin position="170"/>
        <end position="190"/>
    </location>
</feature>
<feature type="transmembrane region" description="Helical" evidence="1">
    <location>
        <begin position="252"/>
        <end position="271"/>
    </location>
</feature>
<keyword evidence="3" id="KW-1185">Reference proteome</keyword>
<name>A0A3E0WH96_9GAMM</name>
<keyword evidence="1" id="KW-0472">Membrane</keyword>
<dbReference type="RefSeq" id="WP_116348620.1">
    <property type="nucleotide sequence ID" value="NZ_NFZW01000052.1"/>
</dbReference>
<dbReference type="PANTHER" id="PTHR23537">
    <property type="match status" value="1"/>
</dbReference>
<dbReference type="AlphaFoldDB" id="A0A3E0WH96"/>
<evidence type="ECO:0000313" key="3">
    <source>
        <dbReference type="Proteomes" id="UP000256763"/>
    </source>
</evidence>
<keyword evidence="1" id="KW-1133">Transmembrane helix</keyword>
<feature type="transmembrane region" description="Helical" evidence="1">
    <location>
        <begin position="12"/>
        <end position="32"/>
    </location>
</feature>
<feature type="transmembrane region" description="Helical" evidence="1">
    <location>
        <begin position="82"/>
        <end position="100"/>
    </location>
</feature>
<feature type="transmembrane region" description="Helical" evidence="1">
    <location>
        <begin position="106"/>
        <end position="127"/>
    </location>
</feature>
<dbReference type="GO" id="GO:0005886">
    <property type="term" value="C:plasma membrane"/>
    <property type="evidence" value="ECO:0007669"/>
    <property type="project" value="TreeGrafter"/>
</dbReference>
<dbReference type="InterPro" id="IPR010645">
    <property type="entry name" value="MFS_4"/>
</dbReference>
<organism evidence="2 3">
    <name type="scientific">Alkalilimnicola ehrlichii</name>
    <dbReference type="NCBI Taxonomy" id="351052"/>
    <lineage>
        <taxon>Bacteria</taxon>
        <taxon>Pseudomonadati</taxon>
        <taxon>Pseudomonadota</taxon>
        <taxon>Gammaproteobacteria</taxon>
        <taxon>Chromatiales</taxon>
        <taxon>Ectothiorhodospiraceae</taxon>
        <taxon>Alkalilimnicola</taxon>
    </lineage>
</organism>
<dbReference type="Proteomes" id="UP000256763">
    <property type="component" value="Unassembled WGS sequence"/>
</dbReference>
<gene>
    <name evidence="2" type="ORF">CAL65_22400</name>
</gene>
<reference evidence="3" key="1">
    <citation type="submission" date="2017-05" db="EMBL/GenBank/DDBJ databases">
        <authorList>
            <person name="Sharma S."/>
            <person name="Sidhu C."/>
            <person name="Pinnaka A.K."/>
        </authorList>
    </citation>
    <scope>NUCLEOTIDE SEQUENCE [LARGE SCALE GENOMIC DNA]</scope>
    <source>
        <strain evidence="3">AK93</strain>
    </source>
</reference>
<dbReference type="Pfam" id="PF06779">
    <property type="entry name" value="MFS_4"/>
    <property type="match status" value="1"/>
</dbReference>
<feature type="transmembrane region" description="Helical" evidence="1">
    <location>
        <begin position="340"/>
        <end position="359"/>
    </location>
</feature>
<dbReference type="InterPro" id="IPR036259">
    <property type="entry name" value="MFS_trans_sf"/>
</dbReference>
<feature type="transmembrane region" description="Helical" evidence="1">
    <location>
        <begin position="371"/>
        <end position="388"/>
    </location>
</feature>
<protein>
    <submittedName>
        <fullName evidence="2">MFS transporter</fullName>
    </submittedName>
</protein>
<proteinExistence type="predicted"/>
<feature type="transmembrane region" description="Helical" evidence="1">
    <location>
        <begin position="52"/>
        <end position="70"/>
    </location>
</feature>
<feature type="transmembrane region" description="Helical" evidence="1">
    <location>
        <begin position="221"/>
        <end position="246"/>
    </location>
</feature>
<accession>A0A3E0WH96</accession>
<dbReference type="EMBL" id="NFZW01000052">
    <property type="protein sequence ID" value="RFA31527.1"/>
    <property type="molecule type" value="Genomic_DNA"/>
</dbReference>